<evidence type="ECO:0000313" key="5">
    <source>
        <dbReference type="Proteomes" id="UP000612808"/>
    </source>
</evidence>
<gene>
    <name evidence="4" type="ORF">Aru02nite_24580</name>
</gene>
<comment type="caution">
    <text evidence="4">The sequence shown here is derived from an EMBL/GenBank/DDBJ whole genome shotgun (WGS) entry which is preliminary data.</text>
</comment>
<reference evidence="4" key="1">
    <citation type="submission" date="2021-01" db="EMBL/GenBank/DDBJ databases">
        <title>Whole genome shotgun sequence of Actinocatenispora rupis NBRC 107355.</title>
        <authorList>
            <person name="Komaki H."/>
            <person name="Tamura T."/>
        </authorList>
    </citation>
    <scope>NUCLEOTIDE SEQUENCE</scope>
    <source>
        <strain evidence="4">NBRC 107355</strain>
    </source>
</reference>
<name>A0A8J3N9Q7_9ACTN</name>
<dbReference type="PANTHER" id="PTHR33371">
    <property type="entry name" value="INTERMEMBRANE PHOSPHOLIPID TRANSPORT SYSTEM BINDING PROTEIN MLAD-RELATED"/>
    <property type="match status" value="1"/>
</dbReference>
<feature type="compositionally biased region" description="Polar residues" evidence="1">
    <location>
        <begin position="339"/>
        <end position="354"/>
    </location>
</feature>
<dbReference type="PROSITE" id="PS51257">
    <property type="entry name" value="PROKAR_LIPOPROTEIN"/>
    <property type="match status" value="1"/>
</dbReference>
<organism evidence="4 5">
    <name type="scientific">Actinocatenispora rupis</name>
    <dbReference type="NCBI Taxonomy" id="519421"/>
    <lineage>
        <taxon>Bacteria</taxon>
        <taxon>Bacillati</taxon>
        <taxon>Actinomycetota</taxon>
        <taxon>Actinomycetes</taxon>
        <taxon>Micromonosporales</taxon>
        <taxon>Micromonosporaceae</taxon>
        <taxon>Actinocatenispora</taxon>
    </lineage>
</organism>
<dbReference type="NCBIfam" id="TIGR00996">
    <property type="entry name" value="Mtu_fam_mce"/>
    <property type="match status" value="1"/>
</dbReference>
<dbReference type="InterPro" id="IPR024516">
    <property type="entry name" value="Mce_C"/>
</dbReference>
<feature type="domain" description="Mammalian cell entry C-terminal" evidence="3">
    <location>
        <begin position="129"/>
        <end position="313"/>
    </location>
</feature>
<dbReference type="PANTHER" id="PTHR33371:SF15">
    <property type="entry name" value="LIPOPROTEIN LPRN"/>
    <property type="match status" value="1"/>
</dbReference>
<keyword evidence="5" id="KW-1185">Reference proteome</keyword>
<accession>A0A8J3N9Q7</accession>
<evidence type="ECO:0000313" key="4">
    <source>
        <dbReference type="EMBL" id="GID11569.1"/>
    </source>
</evidence>
<proteinExistence type="predicted"/>
<dbReference type="Pfam" id="PF02470">
    <property type="entry name" value="MlaD"/>
    <property type="match status" value="1"/>
</dbReference>
<evidence type="ECO:0000256" key="1">
    <source>
        <dbReference type="SAM" id="MobiDB-lite"/>
    </source>
</evidence>
<dbReference type="EMBL" id="BOMB01000013">
    <property type="protein sequence ID" value="GID11569.1"/>
    <property type="molecule type" value="Genomic_DNA"/>
</dbReference>
<protein>
    <submittedName>
        <fullName evidence="4">ABC transporter substrate-binding protein</fullName>
    </submittedName>
</protein>
<dbReference type="InterPro" id="IPR052336">
    <property type="entry name" value="MlaD_Phospholipid_Transporter"/>
</dbReference>
<dbReference type="Proteomes" id="UP000612808">
    <property type="component" value="Unassembled WGS sequence"/>
</dbReference>
<evidence type="ECO:0000259" key="3">
    <source>
        <dbReference type="Pfam" id="PF11887"/>
    </source>
</evidence>
<dbReference type="InterPro" id="IPR003399">
    <property type="entry name" value="Mce/MlaD"/>
</dbReference>
<dbReference type="RefSeq" id="WP_203657585.1">
    <property type="nucleotide sequence ID" value="NZ_BAAAZM010000001.1"/>
</dbReference>
<dbReference type="GO" id="GO:0005576">
    <property type="term" value="C:extracellular region"/>
    <property type="evidence" value="ECO:0007669"/>
    <property type="project" value="TreeGrafter"/>
</dbReference>
<sequence>MSTDRRRRVARAVRRIGLVFASLLLLAGCSSQGLYGVSLPGGSGGGGYRVTIQFADVLDLVPQSAVKVNDVTVGSVRTITLKGWHAAVVVQVDRDVALPANAVASIRQTSLLGEKFVDLSAPTDRPATGRLADGATIPLSRTSRNAEAEEVLGAMSLLLNGGSLEKLRTINDEVGKIFAGKESDVRDTLHQLDTFIGGLDDQKKDIVRAIDALDKFSAEVARQRVTVAKAVDALDPGLKVLNGQRQQLVDMLAALGKLGRVGTRVVQESRADLLANLRSLQPILTQLVRSGDNLPKSLDQLLTYPFPPNVTGAIVGDYVNLRLTLDLNVGDLLTNLLTSTPTGDQNGKVKNQNGPVRDPNGPATGPTDAHGKSLPPGEANPRQGDLLSMLVGGLTG</sequence>
<dbReference type="InterPro" id="IPR005693">
    <property type="entry name" value="Mce"/>
</dbReference>
<feature type="domain" description="Mce/MlaD" evidence="2">
    <location>
        <begin position="47"/>
        <end position="121"/>
    </location>
</feature>
<dbReference type="AlphaFoldDB" id="A0A8J3N9Q7"/>
<evidence type="ECO:0000259" key="2">
    <source>
        <dbReference type="Pfam" id="PF02470"/>
    </source>
</evidence>
<dbReference type="Pfam" id="PF11887">
    <property type="entry name" value="Mce4_CUP1"/>
    <property type="match status" value="1"/>
</dbReference>
<feature type="region of interest" description="Disordered" evidence="1">
    <location>
        <begin position="339"/>
        <end position="385"/>
    </location>
</feature>